<dbReference type="SUPFAM" id="SSF55073">
    <property type="entry name" value="Nucleotide cyclase"/>
    <property type="match status" value="1"/>
</dbReference>
<dbReference type="RefSeq" id="WP_081199063.1">
    <property type="nucleotide sequence ID" value="NZ_FOCZ01000001.1"/>
</dbReference>
<dbReference type="STRING" id="354355.SAMN05660816_00447"/>
<protein>
    <recommendedName>
        <fullName evidence="2">Guanylate cyclase domain-containing protein</fullName>
    </recommendedName>
</protein>
<feature type="transmembrane region" description="Helical" evidence="1">
    <location>
        <begin position="93"/>
        <end position="123"/>
    </location>
</feature>
<reference evidence="4" key="1">
    <citation type="submission" date="2016-04" db="EMBL/GenBank/DDBJ databases">
        <authorList>
            <person name="Chen L."/>
            <person name="Zhuang W."/>
            <person name="Wang G."/>
        </authorList>
    </citation>
    <scope>NUCLEOTIDE SEQUENCE [LARGE SCALE GENOMIC DNA]</scope>
    <source>
        <strain evidence="4">17621</strain>
    </source>
</reference>
<dbReference type="PANTHER" id="PTHR43081">
    <property type="entry name" value="ADENYLATE CYCLASE, TERMINAL-DIFFERENTIATION SPECIFIC-RELATED"/>
    <property type="match status" value="1"/>
</dbReference>
<dbReference type="EMBL" id="LVXG01000012">
    <property type="protein sequence ID" value="OQP50725.1"/>
    <property type="molecule type" value="Genomic_DNA"/>
</dbReference>
<evidence type="ECO:0000259" key="2">
    <source>
        <dbReference type="PROSITE" id="PS50125"/>
    </source>
</evidence>
<organism evidence="3 4">
    <name type="scientific">Niastella yeongjuensis</name>
    <dbReference type="NCBI Taxonomy" id="354355"/>
    <lineage>
        <taxon>Bacteria</taxon>
        <taxon>Pseudomonadati</taxon>
        <taxon>Bacteroidota</taxon>
        <taxon>Chitinophagia</taxon>
        <taxon>Chitinophagales</taxon>
        <taxon>Chitinophagaceae</taxon>
        <taxon>Niastella</taxon>
    </lineage>
</organism>
<dbReference type="GO" id="GO:0035556">
    <property type="term" value="P:intracellular signal transduction"/>
    <property type="evidence" value="ECO:0007669"/>
    <property type="project" value="InterPro"/>
</dbReference>
<sequence length="369" mass="43022">MKAFGRPIMIRLGAINRYRIKLMLMTGLFWTIIDMGVYLYKFFRDRIDQAERPFDMHTSAVLLLRTGLVFIICLTMAYLLIFQLKHLVRNLPLLLSLLIKSILLVAAAFLLNYILHFTYIWLIEKEPLTTELGHNYYKTFQSSLFFSQWVRWLITFLITILIIEVNEKYSPGVFFDILIGRYLTPKNERRTIIFIDLVDSTSIAEQLGHVKYFRFIRDFIYFISIALLENDGQIYQYVGDEVVASWTVKKRNANRKCLRALLDCKRLLQRNRNYFKRQYGIVPEFRAGIHTGEVTIGEIGVIKKDLAMSGDTMNTAARLRSATSELNQQVITSKDFVSQTNLKNWQLANLGLVDLKGKESAMELYALKF</sequence>
<dbReference type="AlphaFoldDB" id="A0A1V9EXQ9"/>
<proteinExistence type="predicted"/>
<dbReference type="Pfam" id="PF00211">
    <property type="entry name" value="Guanylate_cyc"/>
    <property type="match status" value="1"/>
</dbReference>
<gene>
    <name evidence="3" type="ORF">A4H97_02485</name>
</gene>
<dbReference type="PANTHER" id="PTHR43081:SF1">
    <property type="entry name" value="ADENYLATE CYCLASE, TERMINAL-DIFFERENTIATION SPECIFIC"/>
    <property type="match status" value="1"/>
</dbReference>
<feature type="transmembrane region" description="Helical" evidence="1">
    <location>
        <begin position="60"/>
        <end position="81"/>
    </location>
</feature>
<keyword evidence="1" id="KW-0812">Transmembrane</keyword>
<evidence type="ECO:0000256" key="1">
    <source>
        <dbReference type="SAM" id="Phobius"/>
    </source>
</evidence>
<evidence type="ECO:0000313" key="4">
    <source>
        <dbReference type="Proteomes" id="UP000192610"/>
    </source>
</evidence>
<comment type="caution">
    <text evidence="3">The sequence shown here is derived from an EMBL/GenBank/DDBJ whole genome shotgun (WGS) entry which is preliminary data.</text>
</comment>
<dbReference type="InterPro" id="IPR001054">
    <property type="entry name" value="A/G_cyclase"/>
</dbReference>
<keyword evidence="1" id="KW-1133">Transmembrane helix</keyword>
<keyword evidence="4" id="KW-1185">Reference proteome</keyword>
<dbReference type="PROSITE" id="PS50125">
    <property type="entry name" value="GUANYLATE_CYCLASE_2"/>
    <property type="match status" value="1"/>
</dbReference>
<dbReference type="Proteomes" id="UP000192610">
    <property type="component" value="Unassembled WGS sequence"/>
</dbReference>
<dbReference type="Gene3D" id="3.30.70.1230">
    <property type="entry name" value="Nucleotide cyclase"/>
    <property type="match status" value="1"/>
</dbReference>
<accession>A0A1V9EXQ9</accession>
<dbReference type="GO" id="GO:0004016">
    <property type="term" value="F:adenylate cyclase activity"/>
    <property type="evidence" value="ECO:0007669"/>
    <property type="project" value="UniProtKB-ARBA"/>
</dbReference>
<dbReference type="CDD" id="cd07302">
    <property type="entry name" value="CHD"/>
    <property type="match status" value="1"/>
</dbReference>
<dbReference type="GO" id="GO:0009190">
    <property type="term" value="P:cyclic nucleotide biosynthetic process"/>
    <property type="evidence" value="ECO:0007669"/>
    <property type="project" value="InterPro"/>
</dbReference>
<dbReference type="InterPro" id="IPR050697">
    <property type="entry name" value="Adenylyl/Guanylyl_Cyclase_3/4"/>
</dbReference>
<name>A0A1V9EXQ9_9BACT</name>
<dbReference type="OrthoDB" id="9768499at2"/>
<feature type="transmembrane region" description="Helical" evidence="1">
    <location>
        <begin position="143"/>
        <end position="163"/>
    </location>
</feature>
<feature type="domain" description="Guanylate cyclase" evidence="2">
    <location>
        <begin position="191"/>
        <end position="320"/>
    </location>
</feature>
<evidence type="ECO:0000313" key="3">
    <source>
        <dbReference type="EMBL" id="OQP50725.1"/>
    </source>
</evidence>
<keyword evidence="1" id="KW-0472">Membrane</keyword>
<dbReference type="InterPro" id="IPR029787">
    <property type="entry name" value="Nucleotide_cyclase"/>
</dbReference>
<feature type="transmembrane region" description="Helical" evidence="1">
    <location>
        <begin position="20"/>
        <end position="40"/>
    </location>
</feature>